<evidence type="ECO:0000256" key="1">
    <source>
        <dbReference type="SAM" id="MobiDB-lite"/>
    </source>
</evidence>
<dbReference type="AlphaFoldDB" id="A0A1Q9EYD3"/>
<proteinExistence type="predicted"/>
<keyword evidence="3" id="KW-1185">Reference proteome</keyword>
<evidence type="ECO:0000313" key="3">
    <source>
        <dbReference type="Proteomes" id="UP000186817"/>
    </source>
</evidence>
<sequence length="401" mass="45541">MKGEEGRTRGMGRHGRAVRWTNSTEHRCELQRPSHLGSGKIALWETEIKCIPMAPEDPPVQSQMAPEDPPVQSQMAPEDPPVQSQMAPEDPPVQSQLNPDAPEFDFTGVSGESQLVPQFGSESYVYLPLPEYTVQEWWDYLYYLQVEACNGYFTGHLVFNLGEVNRVLLTPEYAAYICELTRLLGLRLERSMPMMEYLDPQTMQIHSTGRPGSYLVKWFLDSRKLKSNDKQIRVFRVSGTGQFLRFLIGAFPKDGDLGGSGASSRVVWSSLEHPSMASELLQQVARCGALLEDLNLAADKELGPSTEEEEWAQEFKQRKFMFLAVEAQRHFMRMQESGDVSGETLERMFCQLSAEEEVLGEELLLELEEHLRLSEELTNTRRDALERYRSALSPPQACQLL</sequence>
<organism evidence="2 3">
    <name type="scientific">Symbiodinium microadriaticum</name>
    <name type="common">Dinoflagellate</name>
    <name type="synonym">Zooxanthella microadriatica</name>
    <dbReference type="NCBI Taxonomy" id="2951"/>
    <lineage>
        <taxon>Eukaryota</taxon>
        <taxon>Sar</taxon>
        <taxon>Alveolata</taxon>
        <taxon>Dinophyceae</taxon>
        <taxon>Suessiales</taxon>
        <taxon>Symbiodiniaceae</taxon>
        <taxon>Symbiodinium</taxon>
    </lineage>
</organism>
<dbReference type="Proteomes" id="UP000186817">
    <property type="component" value="Unassembled WGS sequence"/>
</dbReference>
<accession>A0A1Q9EYD3</accession>
<gene>
    <name evidence="2" type="ORF">AK812_SmicGene3550</name>
</gene>
<name>A0A1Q9EYD3_SYMMI</name>
<dbReference type="EMBL" id="LSRX01000042">
    <property type="protein sequence ID" value="OLQ12467.1"/>
    <property type="molecule type" value="Genomic_DNA"/>
</dbReference>
<feature type="region of interest" description="Disordered" evidence="1">
    <location>
        <begin position="1"/>
        <end position="28"/>
    </location>
</feature>
<reference evidence="2 3" key="1">
    <citation type="submission" date="2016-02" db="EMBL/GenBank/DDBJ databases">
        <title>Genome analysis of coral dinoflagellate symbionts highlights evolutionary adaptations to a symbiotic lifestyle.</title>
        <authorList>
            <person name="Aranda M."/>
            <person name="Li Y."/>
            <person name="Liew Y.J."/>
            <person name="Baumgarten S."/>
            <person name="Simakov O."/>
            <person name="Wilson M."/>
            <person name="Piel J."/>
            <person name="Ashoor H."/>
            <person name="Bougouffa S."/>
            <person name="Bajic V.B."/>
            <person name="Ryu T."/>
            <person name="Ravasi T."/>
            <person name="Bayer T."/>
            <person name="Micklem G."/>
            <person name="Kim H."/>
            <person name="Bhak J."/>
            <person name="Lajeunesse T.C."/>
            <person name="Voolstra C.R."/>
        </authorList>
    </citation>
    <scope>NUCLEOTIDE SEQUENCE [LARGE SCALE GENOMIC DNA]</scope>
    <source>
        <strain evidence="2 3">CCMP2467</strain>
    </source>
</reference>
<protein>
    <submittedName>
        <fullName evidence="2">Uncharacterized protein</fullName>
    </submittedName>
</protein>
<comment type="caution">
    <text evidence="2">The sequence shown here is derived from an EMBL/GenBank/DDBJ whole genome shotgun (WGS) entry which is preliminary data.</text>
</comment>
<feature type="region of interest" description="Disordered" evidence="1">
    <location>
        <begin position="53"/>
        <end position="95"/>
    </location>
</feature>
<evidence type="ECO:0000313" key="2">
    <source>
        <dbReference type="EMBL" id="OLQ12467.1"/>
    </source>
</evidence>